<dbReference type="SUPFAM" id="SSF52540">
    <property type="entry name" value="P-loop containing nucleoside triphosphate hydrolases"/>
    <property type="match status" value="1"/>
</dbReference>
<evidence type="ECO:0000313" key="15">
    <source>
        <dbReference type="EMBL" id="AUQ93823.1"/>
    </source>
</evidence>
<dbReference type="PANTHER" id="PTHR43134:SF1">
    <property type="entry name" value="SIGNAL RECOGNITION PARTICLE RECEPTOR SUBUNIT ALPHA"/>
    <property type="match status" value="1"/>
</dbReference>
<comment type="subcellular location">
    <subcellularLocation>
        <location evidence="1">Cell inner membrane</location>
        <topology evidence="1">Peripheral membrane protein</topology>
        <orientation evidence="1">Cytoplasmic side</orientation>
    </subcellularLocation>
    <subcellularLocation>
        <location evidence="10">Cell membrane</location>
        <topology evidence="10">Peripheral membrane protein</topology>
        <orientation evidence="10">Cytoplasmic side</orientation>
    </subcellularLocation>
    <subcellularLocation>
        <location evidence="10">Cytoplasm</location>
    </subcellularLocation>
</comment>
<protein>
    <recommendedName>
        <fullName evidence="10">Signal recognition particle receptor FtsY</fullName>
        <shortName evidence="10">SRP receptor</shortName>
        <ecNumber evidence="10">3.6.5.4</ecNumber>
    </recommendedName>
</protein>
<evidence type="ECO:0000256" key="11">
    <source>
        <dbReference type="SAM" id="MobiDB-lite"/>
    </source>
</evidence>
<dbReference type="InterPro" id="IPR036225">
    <property type="entry name" value="SRP/SRP_N"/>
</dbReference>
<reference evidence="15 16" key="2">
    <citation type="journal article" date="2017" name="Int. J. Syst. Evol. Microbiol.">
        <title>Adaptation of Surface-Associated Bacteria to the Open Ocean: A Genomically Distinct Subpopulation of Phaeobacter gallaeciensis Colonizes Pacific Mesozooplankton.</title>
        <authorList>
            <person name="Freese H.M."/>
            <person name="Methner A."/>
            <person name="Overmann J."/>
        </authorList>
    </citation>
    <scope>NUCLEOTIDE SEQUENCE [LARGE SCALE GENOMIC DNA]</scope>
    <source>
        <strain evidence="15 16">P66</strain>
    </source>
</reference>
<dbReference type="InterPro" id="IPR027417">
    <property type="entry name" value="P-loop_NTPase"/>
</dbReference>
<evidence type="ECO:0000256" key="4">
    <source>
        <dbReference type="ARBA" id="ARBA00022741"/>
    </source>
</evidence>
<keyword evidence="2 10" id="KW-1003">Cell membrane</keyword>
<dbReference type="InterPro" id="IPR000897">
    <property type="entry name" value="SRP54_GTPase_dom"/>
</dbReference>
<proteinExistence type="inferred from homology"/>
<dbReference type="SMART" id="SM00963">
    <property type="entry name" value="SRP54_N"/>
    <property type="match status" value="1"/>
</dbReference>
<comment type="function">
    <text evidence="10">Involved in targeting and insertion of nascent membrane proteins into the cytoplasmic membrane. Acts as a receptor for the complex formed by the signal recognition particle (SRP) and the ribosome-nascent chain (RNC). Interaction with SRP-RNC leads to the transfer of the RNC complex to the Sec translocase for insertion into the membrane, the hydrolysis of GTP by both Ffh and FtsY, and the dissociation of the SRP-FtsY complex into the individual components.</text>
</comment>
<feature type="binding site" evidence="10">
    <location>
        <begin position="363"/>
        <end position="366"/>
    </location>
    <ligand>
        <name>GTP</name>
        <dbReference type="ChEBI" id="CHEBI:37565"/>
    </ligand>
</feature>
<dbReference type="GeneID" id="57289032"/>
<dbReference type="InterPro" id="IPR013822">
    <property type="entry name" value="Signal_recog_particl_SRP54_hlx"/>
</dbReference>
<keyword evidence="3 10" id="KW-0963">Cytoplasm</keyword>
<dbReference type="SMART" id="SM00382">
    <property type="entry name" value="AAA"/>
    <property type="match status" value="1"/>
</dbReference>
<evidence type="ECO:0000256" key="9">
    <source>
        <dbReference type="ARBA" id="ARBA00048027"/>
    </source>
</evidence>
<feature type="compositionally biased region" description="Pro residues" evidence="11">
    <location>
        <begin position="45"/>
        <end position="54"/>
    </location>
</feature>
<sequence>MAFFSKLKDRLFKSSNKLEEGLDAIVEEGAADAAPQQTAPEKMPEVPPSAPPVEVPAEQPAEAPKAPPVEVPSEAPSEIPAETPAEIRPETPKQTARTAEPMAKPAMKPMPAPTPDPVPAAPGLLGRLMGRGKADEPRRALDDDMLEQLEDLLVGADMGVDTALRVTANMAEGRLGKRLSTREIKELLAAEVARIMEPVARPMPIYAKRPQVVLVVGVNGSGKTTTIGKLASQFKAVGKKVVIAAGDTFRAAAVEQLQVWGDRAGVPVLTAPEGSDPASLAFDAMTRAQEEGADLLMIDTAGRLQNRADLMEELAKIVRVIQKKDPSAPHNTLLVLDATTGQNALNQVDTFQKLADVSGLVMTKLDGTAKGGVLVALADRFGLPIHAIGVGEQIDDLAPFDPEDFAAALTGLEKS</sequence>
<dbReference type="EMBL" id="CP010705">
    <property type="protein sequence ID" value="AUQ93823.1"/>
    <property type="molecule type" value="Genomic_DNA"/>
</dbReference>
<dbReference type="PANTHER" id="PTHR43134">
    <property type="entry name" value="SIGNAL RECOGNITION PARTICLE RECEPTOR SUBUNIT ALPHA"/>
    <property type="match status" value="1"/>
</dbReference>
<comment type="subunit">
    <text evidence="10">Part of the signal recognition particle protein translocation system, which is composed of SRP and FtsY. SRP is a ribonucleoprotein composed of Ffh and a 4.5S RNA molecule.</text>
</comment>
<feature type="domain" description="SRP54-type proteins GTP-binding" evidence="13">
    <location>
        <begin position="210"/>
        <end position="411"/>
    </location>
</feature>
<feature type="domain" description="AAA+ ATPase" evidence="12">
    <location>
        <begin position="209"/>
        <end position="392"/>
    </location>
</feature>
<comment type="catalytic activity">
    <reaction evidence="9 10">
        <text>GTP + H2O = GDP + phosphate + H(+)</text>
        <dbReference type="Rhea" id="RHEA:19669"/>
        <dbReference type="ChEBI" id="CHEBI:15377"/>
        <dbReference type="ChEBI" id="CHEBI:15378"/>
        <dbReference type="ChEBI" id="CHEBI:37565"/>
        <dbReference type="ChEBI" id="CHEBI:43474"/>
        <dbReference type="ChEBI" id="CHEBI:58189"/>
        <dbReference type="EC" id="3.6.5.4"/>
    </reaction>
</comment>
<evidence type="ECO:0000256" key="6">
    <source>
        <dbReference type="ARBA" id="ARBA00023134"/>
    </source>
</evidence>
<keyword evidence="5 10" id="KW-0378">Hydrolase</keyword>
<feature type="binding site" evidence="10">
    <location>
        <begin position="299"/>
        <end position="303"/>
    </location>
    <ligand>
        <name>GTP</name>
        <dbReference type="ChEBI" id="CHEBI:37565"/>
    </ligand>
</feature>
<evidence type="ECO:0000313" key="16">
    <source>
        <dbReference type="Proteomes" id="UP000236536"/>
    </source>
</evidence>
<feature type="compositionally biased region" description="Low complexity" evidence="11">
    <location>
        <begin position="55"/>
        <end position="64"/>
    </location>
</feature>
<dbReference type="HAMAP" id="MF_00920">
    <property type="entry name" value="FtsY"/>
    <property type="match status" value="1"/>
</dbReference>
<feature type="compositionally biased region" description="Low complexity" evidence="11">
    <location>
        <begin position="71"/>
        <end position="84"/>
    </location>
</feature>
<dbReference type="CDD" id="cd17874">
    <property type="entry name" value="FtsY"/>
    <property type="match status" value="1"/>
</dbReference>
<evidence type="ECO:0000256" key="5">
    <source>
        <dbReference type="ARBA" id="ARBA00022801"/>
    </source>
</evidence>
<keyword evidence="8 10" id="KW-0675">Receptor</keyword>
<dbReference type="InterPro" id="IPR003593">
    <property type="entry name" value="AAA+_ATPase"/>
</dbReference>
<dbReference type="EC" id="3.6.5.4" evidence="10"/>
<keyword evidence="16" id="KW-1185">Reference proteome</keyword>
<dbReference type="Pfam" id="PF00448">
    <property type="entry name" value="SRP54"/>
    <property type="match status" value="1"/>
</dbReference>
<keyword evidence="7 10" id="KW-0472">Membrane</keyword>
<keyword evidence="4 10" id="KW-0547">Nucleotide-binding</keyword>
<evidence type="ECO:0000256" key="1">
    <source>
        <dbReference type="ARBA" id="ARBA00004515"/>
    </source>
</evidence>
<evidence type="ECO:0000259" key="14">
    <source>
        <dbReference type="SMART" id="SM00963"/>
    </source>
</evidence>
<dbReference type="InterPro" id="IPR004390">
    <property type="entry name" value="SR_rcpt_FtsY"/>
</dbReference>
<comment type="similarity">
    <text evidence="10">Belongs to the GTP-binding SRP family. FtsY subfamily.</text>
</comment>
<dbReference type="Pfam" id="PF02881">
    <property type="entry name" value="SRP54_N"/>
    <property type="match status" value="1"/>
</dbReference>
<dbReference type="SUPFAM" id="SSF47364">
    <property type="entry name" value="Domain of the SRP/SRP receptor G-proteins"/>
    <property type="match status" value="1"/>
</dbReference>
<feature type="binding site" evidence="10">
    <location>
        <begin position="217"/>
        <end position="224"/>
    </location>
    <ligand>
        <name>GTP</name>
        <dbReference type="ChEBI" id="CHEBI:37565"/>
    </ligand>
</feature>
<dbReference type="InterPro" id="IPR042101">
    <property type="entry name" value="SRP54_N_sf"/>
</dbReference>
<evidence type="ECO:0000256" key="8">
    <source>
        <dbReference type="ARBA" id="ARBA00023170"/>
    </source>
</evidence>
<gene>
    <name evidence="10" type="primary">ftsY</name>
    <name evidence="15" type="ORF">PhaeoP66_01019</name>
</gene>
<dbReference type="Proteomes" id="UP000236536">
    <property type="component" value="Chromosome"/>
</dbReference>
<reference evidence="15 16" key="1">
    <citation type="journal article" date="2017" name="Genome Biol. Evol.">
        <title>Trajectories and Drivers of Genome Evolution in Surface-Associated Marine Phaeobacter.</title>
        <authorList>
            <person name="Freese H.M."/>
            <person name="Sikorski J."/>
            <person name="Bunk B."/>
            <person name="Scheuner C."/>
            <person name="Meier-Kolthoff J.P."/>
            <person name="Sproer C."/>
            <person name="Gram L."/>
            <person name="Overmann J."/>
        </authorList>
    </citation>
    <scope>NUCLEOTIDE SEQUENCE [LARGE SCALE GENOMIC DNA]</scope>
    <source>
        <strain evidence="15 16">P66</strain>
    </source>
</reference>
<keyword evidence="6 10" id="KW-0342">GTP-binding</keyword>
<organism evidence="15 16">
    <name type="scientific">Phaeobacter inhibens</name>
    <dbReference type="NCBI Taxonomy" id="221822"/>
    <lineage>
        <taxon>Bacteria</taxon>
        <taxon>Pseudomonadati</taxon>
        <taxon>Pseudomonadota</taxon>
        <taxon>Alphaproteobacteria</taxon>
        <taxon>Rhodobacterales</taxon>
        <taxon>Roseobacteraceae</taxon>
        <taxon>Phaeobacter</taxon>
    </lineage>
</organism>
<evidence type="ECO:0000256" key="10">
    <source>
        <dbReference type="HAMAP-Rule" id="MF_00920"/>
    </source>
</evidence>
<evidence type="ECO:0000259" key="12">
    <source>
        <dbReference type="SMART" id="SM00382"/>
    </source>
</evidence>
<evidence type="ECO:0000256" key="2">
    <source>
        <dbReference type="ARBA" id="ARBA00022475"/>
    </source>
</evidence>
<dbReference type="RefSeq" id="WP_102873885.1">
    <property type="nucleotide sequence ID" value="NZ_CP010599.1"/>
</dbReference>
<evidence type="ECO:0000259" key="13">
    <source>
        <dbReference type="SMART" id="SM00962"/>
    </source>
</evidence>
<dbReference type="Gene3D" id="1.20.120.140">
    <property type="entry name" value="Signal recognition particle SRP54, nucleotide-binding domain"/>
    <property type="match status" value="1"/>
</dbReference>
<dbReference type="NCBIfam" id="TIGR00064">
    <property type="entry name" value="ftsY"/>
    <property type="match status" value="1"/>
</dbReference>
<dbReference type="Gene3D" id="3.40.50.300">
    <property type="entry name" value="P-loop containing nucleotide triphosphate hydrolases"/>
    <property type="match status" value="1"/>
</dbReference>
<evidence type="ECO:0000256" key="7">
    <source>
        <dbReference type="ARBA" id="ARBA00023136"/>
    </source>
</evidence>
<feature type="region of interest" description="Disordered" evidence="11">
    <location>
        <begin position="27"/>
        <end position="115"/>
    </location>
</feature>
<name>A0ABM6RBU5_9RHOB</name>
<accession>A0ABM6RBU5</accession>
<evidence type="ECO:0000256" key="3">
    <source>
        <dbReference type="ARBA" id="ARBA00022490"/>
    </source>
</evidence>
<dbReference type="SMART" id="SM00962">
    <property type="entry name" value="SRP54"/>
    <property type="match status" value="1"/>
</dbReference>
<feature type="domain" description="Signal recognition particle SRP54 helical bundle" evidence="14">
    <location>
        <begin position="120"/>
        <end position="196"/>
    </location>
</feature>